<comment type="caution">
    <text evidence="1">The sequence shown here is derived from an EMBL/GenBank/DDBJ whole genome shotgun (WGS) entry which is preliminary data.</text>
</comment>
<name>A0A0F9WWY1_9ZZZZ</name>
<dbReference type="EMBL" id="LAZR01000107">
    <property type="protein sequence ID" value="KKN90891.1"/>
    <property type="molecule type" value="Genomic_DNA"/>
</dbReference>
<accession>A0A0F9WWY1</accession>
<sequence>MKLTKKEIKKIKVIKPSPRLCPKCEVQCEIGKPFLIITQIACLYECPQCDYGGIIKLGAINNDS</sequence>
<reference evidence="1" key="1">
    <citation type="journal article" date="2015" name="Nature">
        <title>Complex archaea that bridge the gap between prokaryotes and eukaryotes.</title>
        <authorList>
            <person name="Spang A."/>
            <person name="Saw J.H."/>
            <person name="Jorgensen S.L."/>
            <person name="Zaremba-Niedzwiedzka K."/>
            <person name="Martijn J."/>
            <person name="Lind A.E."/>
            <person name="van Eijk R."/>
            <person name="Schleper C."/>
            <person name="Guy L."/>
            <person name="Ettema T.J."/>
        </authorList>
    </citation>
    <scope>NUCLEOTIDE SEQUENCE</scope>
</reference>
<proteinExistence type="predicted"/>
<evidence type="ECO:0000313" key="1">
    <source>
        <dbReference type="EMBL" id="KKN90891.1"/>
    </source>
</evidence>
<protein>
    <submittedName>
        <fullName evidence="1">Uncharacterized protein</fullName>
    </submittedName>
</protein>
<organism evidence="1">
    <name type="scientific">marine sediment metagenome</name>
    <dbReference type="NCBI Taxonomy" id="412755"/>
    <lineage>
        <taxon>unclassified sequences</taxon>
        <taxon>metagenomes</taxon>
        <taxon>ecological metagenomes</taxon>
    </lineage>
</organism>
<gene>
    <name evidence="1" type="ORF">LCGC14_0224750</name>
</gene>
<dbReference type="AlphaFoldDB" id="A0A0F9WWY1"/>